<evidence type="ECO:0000313" key="1">
    <source>
        <dbReference type="EMBL" id="MBZ2165458.1"/>
    </source>
</evidence>
<dbReference type="RefSeq" id="WP_223791086.1">
    <property type="nucleotide sequence ID" value="NZ_JAIOUQ010000005.1"/>
</dbReference>
<accession>A0A8T5UNS1</accession>
<reference evidence="2" key="1">
    <citation type="journal article" date="2022" name="Microbiol. Resour. Announc.">
        <title>Draft Genome Sequence of a Methanogenic Archaeon from West Spitsbergen Permafrost.</title>
        <authorList>
            <person name="Trubitsyn V."/>
            <person name="Rivkina E."/>
            <person name="Shcherbakova V."/>
        </authorList>
    </citation>
    <scope>NUCLEOTIDE SEQUENCE [LARGE SCALE GENOMIC DNA]</scope>
    <source>
        <strain evidence="2">VT</strain>
    </source>
</reference>
<comment type="caution">
    <text evidence="1">The sequence shown here is derived from an EMBL/GenBank/DDBJ whole genome shotgun (WGS) entry which is preliminary data.</text>
</comment>
<dbReference type="EMBL" id="JAIOUQ010000005">
    <property type="protein sequence ID" value="MBZ2165458.1"/>
    <property type="molecule type" value="Genomic_DNA"/>
</dbReference>
<dbReference type="AlphaFoldDB" id="A0A8T5UNS1"/>
<keyword evidence="2" id="KW-1185">Reference proteome</keyword>
<proteinExistence type="predicted"/>
<name>A0A8T5UNS1_9EURY</name>
<gene>
    <name evidence="1" type="ORF">K8N75_05320</name>
</gene>
<protein>
    <submittedName>
        <fullName evidence="1">Uncharacterized protein</fullName>
    </submittedName>
</protein>
<organism evidence="1 2">
    <name type="scientific">Methanobacterium spitsbergense</name>
    <dbReference type="NCBI Taxonomy" id="2874285"/>
    <lineage>
        <taxon>Archaea</taxon>
        <taxon>Methanobacteriati</taxon>
        <taxon>Methanobacteriota</taxon>
        <taxon>Methanomada group</taxon>
        <taxon>Methanobacteria</taxon>
        <taxon>Methanobacteriales</taxon>
        <taxon>Methanobacteriaceae</taxon>
        <taxon>Methanobacterium</taxon>
    </lineage>
</organism>
<sequence length="86" mass="10025">MVTEKEIEFKKYEECVNEYKELLEDLTSIKEGNDLPVSEFGSRCNDLIEKFKTIKYLGILEEQARAMAINDLSKFISEAKDIQNKE</sequence>
<evidence type="ECO:0000313" key="2">
    <source>
        <dbReference type="Proteomes" id="UP000825933"/>
    </source>
</evidence>
<dbReference type="Proteomes" id="UP000825933">
    <property type="component" value="Unassembled WGS sequence"/>
</dbReference>